<sequence>MVLGFLPAGFAGLSLASKLLQVLAPKGFNKNEYNVVFNMRSNLTILLLGLVAVVLTGCASLRDSTAGLMGRTQAPDAVAGLSYGAIDALGAMDGACRRLAEAHRAERYVDQRQLREDWLPACRERIESVRQSRRLDRLVDDAYQAQQAHEAELARQRAERERVRRDMEAARREAEKRSEAAADEAQGRLRERLADAHILSILEDVPDQPLAFAVGQASERTMKNFLACLEVGYPNQGYEVDRGDDSLTVTARQADMLRGDVDIRARFVNVWDTWMLESLSVAELTARTPQDRFMLAQNLLAGHCYGIDNLMQRDAPATSDRS</sequence>
<evidence type="ECO:0000313" key="3">
    <source>
        <dbReference type="EMBL" id="MBF5054176.1"/>
    </source>
</evidence>
<evidence type="ECO:0000256" key="2">
    <source>
        <dbReference type="SAM" id="Phobius"/>
    </source>
</evidence>
<keyword evidence="2" id="KW-1133">Transmembrane helix</keyword>
<gene>
    <name evidence="3" type="ORF">ISO4_02778</name>
</gene>
<comment type="caution">
    <text evidence="3">The sequence shown here is derived from an EMBL/GenBank/DDBJ whole genome shotgun (WGS) entry which is preliminary data.</text>
</comment>
<reference evidence="3 4" key="1">
    <citation type="submission" date="2012-09" db="EMBL/GenBank/DDBJ databases">
        <title>Genome Sequence of alkane-degrading Bacterium Alcanivorax venustensis ISO4.</title>
        <authorList>
            <person name="Lai Q."/>
            <person name="Shao Z."/>
        </authorList>
    </citation>
    <scope>NUCLEOTIDE SEQUENCE [LARGE SCALE GENOMIC DNA]</scope>
    <source>
        <strain evidence="3 4">ISO4</strain>
    </source>
</reference>
<organism evidence="3 4">
    <name type="scientific">Alloalcanivorax venustensis ISO4</name>
    <dbReference type="NCBI Taxonomy" id="1177184"/>
    <lineage>
        <taxon>Bacteria</taxon>
        <taxon>Pseudomonadati</taxon>
        <taxon>Pseudomonadota</taxon>
        <taxon>Gammaproteobacteria</taxon>
        <taxon>Oceanospirillales</taxon>
        <taxon>Alcanivoracaceae</taxon>
        <taxon>Alloalcanivorax</taxon>
    </lineage>
</organism>
<name>A0ABS0AJ66_9GAMM</name>
<keyword evidence="2" id="KW-0812">Transmembrane</keyword>
<keyword evidence="4" id="KW-1185">Reference proteome</keyword>
<feature type="transmembrane region" description="Helical" evidence="2">
    <location>
        <begin position="42"/>
        <end position="61"/>
    </location>
</feature>
<accession>A0ABS0AJ66</accession>
<evidence type="ECO:0000313" key="4">
    <source>
        <dbReference type="Proteomes" id="UP000644441"/>
    </source>
</evidence>
<keyword evidence="2" id="KW-0472">Membrane</keyword>
<dbReference type="Proteomes" id="UP000644441">
    <property type="component" value="Unassembled WGS sequence"/>
</dbReference>
<proteinExistence type="predicted"/>
<protein>
    <recommendedName>
        <fullName evidence="5">Lipoprotein</fullName>
    </recommendedName>
</protein>
<feature type="region of interest" description="Disordered" evidence="1">
    <location>
        <begin position="149"/>
        <end position="186"/>
    </location>
</feature>
<evidence type="ECO:0008006" key="5">
    <source>
        <dbReference type="Google" id="ProtNLM"/>
    </source>
</evidence>
<dbReference type="EMBL" id="ARXR01000032">
    <property type="protein sequence ID" value="MBF5054176.1"/>
    <property type="molecule type" value="Genomic_DNA"/>
</dbReference>
<evidence type="ECO:0000256" key="1">
    <source>
        <dbReference type="SAM" id="MobiDB-lite"/>
    </source>
</evidence>